<gene>
    <name evidence="2" type="ORF">NEZAVI_LOCUS10116</name>
</gene>
<evidence type="ECO:0000313" key="3">
    <source>
        <dbReference type="Proteomes" id="UP001152798"/>
    </source>
</evidence>
<feature type="region of interest" description="Disordered" evidence="1">
    <location>
        <begin position="57"/>
        <end position="80"/>
    </location>
</feature>
<sequence length="80" mass="9268">MPRTLGRARSRIHSLPTFLPVRGLCTREVRAALRHRWLTQQSPLPRDHESYHFPANAGVAHHQPMLSNRAGKSIRHRDRC</sequence>
<dbReference type="Proteomes" id="UP001152798">
    <property type="component" value="Chromosome 5"/>
</dbReference>
<proteinExistence type="predicted"/>
<dbReference type="EMBL" id="OV725081">
    <property type="protein sequence ID" value="CAH1400998.1"/>
    <property type="molecule type" value="Genomic_DNA"/>
</dbReference>
<protein>
    <submittedName>
        <fullName evidence="2">Uncharacterized protein</fullName>
    </submittedName>
</protein>
<reference evidence="2" key="1">
    <citation type="submission" date="2022-01" db="EMBL/GenBank/DDBJ databases">
        <authorList>
            <person name="King R."/>
        </authorList>
    </citation>
    <scope>NUCLEOTIDE SEQUENCE</scope>
</reference>
<dbReference type="AlphaFoldDB" id="A0A9P0HFE6"/>
<organism evidence="2 3">
    <name type="scientific">Nezara viridula</name>
    <name type="common">Southern green stink bug</name>
    <name type="synonym">Cimex viridulus</name>
    <dbReference type="NCBI Taxonomy" id="85310"/>
    <lineage>
        <taxon>Eukaryota</taxon>
        <taxon>Metazoa</taxon>
        <taxon>Ecdysozoa</taxon>
        <taxon>Arthropoda</taxon>
        <taxon>Hexapoda</taxon>
        <taxon>Insecta</taxon>
        <taxon>Pterygota</taxon>
        <taxon>Neoptera</taxon>
        <taxon>Paraneoptera</taxon>
        <taxon>Hemiptera</taxon>
        <taxon>Heteroptera</taxon>
        <taxon>Panheteroptera</taxon>
        <taxon>Pentatomomorpha</taxon>
        <taxon>Pentatomoidea</taxon>
        <taxon>Pentatomidae</taxon>
        <taxon>Pentatominae</taxon>
        <taxon>Nezara</taxon>
    </lineage>
</organism>
<name>A0A9P0HFE6_NEZVI</name>
<keyword evidence="3" id="KW-1185">Reference proteome</keyword>
<accession>A0A9P0HFE6</accession>
<evidence type="ECO:0000313" key="2">
    <source>
        <dbReference type="EMBL" id="CAH1400998.1"/>
    </source>
</evidence>
<evidence type="ECO:0000256" key="1">
    <source>
        <dbReference type="SAM" id="MobiDB-lite"/>
    </source>
</evidence>